<proteinExistence type="predicted"/>
<dbReference type="NCBIfam" id="NF002463">
    <property type="entry name" value="PRK01683.1"/>
    <property type="match status" value="1"/>
</dbReference>
<keyword evidence="3" id="KW-1185">Reference proteome</keyword>
<keyword evidence="2" id="KW-0808">Transferase</keyword>
<dbReference type="Gene3D" id="1.10.150.290">
    <property type="entry name" value="S-adenosyl-L-methionine-dependent methyltransferases"/>
    <property type="match status" value="1"/>
</dbReference>
<dbReference type="Gene3D" id="3.40.50.150">
    <property type="entry name" value="Vaccinia Virus protein VP39"/>
    <property type="match status" value="1"/>
</dbReference>
<organism evidence="2 3">
    <name type="scientific">Congregibacter brevis</name>
    <dbReference type="NCBI Taxonomy" id="3081201"/>
    <lineage>
        <taxon>Bacteria</taxon>
        <taxon>Pseudomonadati</taxon>
        <taxon>Pseudomonadota</taxon>
        <taxon>Gammaproteobacteria</taxon>
        <taxon>Cellvibrionales</taxon>
        <taxon>Halieaceae</taxon>
        <taxon>Congregibacter</taxon>
    </lineage>
</organism>
<keyword evidence="2" id="KW-0489">Methyltransferase</keyword>
<protein>
    <submittedName>
        <fullName evidence="2">Trans-aconitate 2-methyltransferase</fullName>
        <ecNumber evidence="2">2.1.1.144</ecNumber>
    </submittedName>
</protein>
<dbReference type="CDD" id="cd02440">
    <property type="entry name" value="AdoMet_MTases"/>
    <property type="match status" value="1"/>
</dbReference>
<dbReference type="GO" id="GO:0032259">
    <property type="term" value="P:methylation"/>
    <property type="evidence" value="ECO:0007669"/>
    <property type="project" value="UniProtKB-KW"/>
</dbReference>
<dbReference type="InterPro" id="IPR025714">
    <property type="entry name" value="Methyltranfer_dom"/>
</dbReference>
<evidence type="ECO:0000313" key="2">
    <source>
        <dbReference type="EMBL" id="WOJ97194.1"/>
    </source>
</evidence>
<dbReference type="SUPFAM" id="SSF53335">
    <property type="entry name" value="S-adenosyl-L-methionine-dependent methyltransferases"/>
    <property type="match status" value="1"/>
</dbReference>
<name>A0ABZ0ICC3_9GAMM</name>
<dbReference type="EMBL" id="CP136865">
    <property type="protein sequence ID" value="WOJ97194.1"/>
    <property type="molecule type" value="Genomic_DNA"/>
</dbReference>
<dbReference type="PANTHER" id="PTHR43861:SF1">
    <property type="entry name" value="TRANS-ACONITATE 2-METHYLTRANSFERASE"/>
    <property type="match status" value="1"/>
</dbReference>
<gene>
    <name evidence="2" type="primary">tam</name>
    <name evidence="2" type="ORF">R0137_01145</name>
</gene>
<dbReference type="InterPro" id="IPR023149">
    <property type="entry name" value="Trans_acon_MeTrfase_C"/>
</dbReference>
<dbReference type="PANTHER" id="PTHR43861">
    <property type="entry name" value="TRANS-ACONITATE 2-METHYLTRANSFERASE-RELATED"/>
    <property type="match status" value="1"/>
</dbReference>
<dbReference type="InterPro" id="IPR029063">
    <property type="entry name" value="SAM-dependent_MTases_sf"/>
</dbReference>
<dbReference type="EC" id="2.1.1.144" evidence="2"/>
<dbReference type="GO" id="GO:0030798">
    <property type="term" value="F:trans-aconitate 2-methyltransferase activity"/>
    <property type="evidence" value="ECO:0007669"/>
    <property type="project" value="UniProtKB-EC"/>
</dbReference>
<reference evidence="2 3" key="1">
    <citation type="submission" date="2023-10" db="EMBL/GenBank/DDBJ databases">
        <title>Two novel species belonging to the OM43/NOR5 clade.</title>
        <authorList>
            <person name="Park M."/>
        </authorList>
    </citation>
    <scope>NUCLEOTIDE SEQUENCE [LARGE SCALE GENOMIC DNA]</scope>
    <source>
        <strain evidence="2 3">IMCC45268</strain>
    </source>
</reference>
<dbReference type="RefSeq" id="WP_407327898.1">
    <property type="nucleotide sequence ID" value="NZ_CP136865.1"/>
</dbReference>
<dbReference type="Pfam" id="PF13847">
    <property type="entry name" value="Methyltransf_31"/>
    <property type="match status" value="1"/>
</dbReference>
<evidence type="ECO:0000259" key="1">
    <source>
        <dbReference type="Pfam" id="PF13847"/>
    </source>
</evidence>
<feature type="domain" description="Methyltransferase" evidence="1">
    <location>
        <begin position="42"/>
        <end position="164"/>
    </location>
</feature>
<dbReference type="Proteomes" id="UP001626549">
    <property type="component" value="Chromosome"/>
</dbReference>
<sequence>MARPINDWNARQYDDFAEQRQQAAIDLVAAIPPLRGTTEPAKITDLGCGSGLSTCLLTERWPDAAVTGIDKSPDMLARAAERVPQAKFQQDDIANFKATQPQELIFANASLHWLPDHRKLFTHLAQQLSFGGILAVQMPNTLSEPSHQLMSELALRPAFAEHLSNLKSDREDLLTPMDYYDALAPVCDEIKLWETHYHHVLDGSKDILRWFASTGLKPYLDMLPEGERPDFEKQYIDAIALHYPSTSDGKVLLRLPRFFVIARRRA</sequence>
<evidence type="ECO:0000313" key="3">
    <source>
        <dbReference type="Proteomes" id="UP001626549"/>
    </source>
</evidence>
<accession>A0ABZ0ICC3</accession>